<feature type="compositionally biased region" description="Low complexity" evidence="1">
    <location>
        <begin position="21"/>
        <end position="35"/>
    </location>
</feature>
<gene>
    <name evidence="2" type="ORF">L210DRAFT_3523490</name>
</gene>
<reference evidence="2" key="1">
    <citation type="submission" date="2019-10" db="EMBL/GenBank/DDBJ databases">
        <authorList>
            <consortium name="DOE Joint Genome Institute"/>
            <person name="Kuo A."/>
            <person name="Miyauchi S."/>
            <person name="Kiss E."/>
            <person name="Drula E."/>
            <person name="Kohler A."/>
            <person name="Sanchez-Garcia M."/>
            <person name="Andreopoulos B."/>
            <person name="Barry K.W."/>
            <person name="Bonito G."/>
            <person name="Buee M."/>
            <person name="Carver A."/>
            <person name="Chen C."/>
            <person name="Cichocki N."/>
            <person name="Clum A."/>
            <person name="Culley D."/>
            <person name="Crous P.W."/>
            <person name="Fauchery L."/>
            <person name="Girlanda M."/>
            <person name="Hayes R."/>
            <person name="Keri Z."/>
            <person name="LaButti K."/>
            <person name="Lipzen A."/>
            <person name="Lombard V."/>
            <person name="Magnuson J."/>
            <person name="Maillard F."/>
            <person name="Morin E."/>
            <person name="Murat C."/>
            <person name="Nolan M."/>
            <person name="Ohm R."/>
            <person name="Pangilinan J."/>
            <person name="Pereira M."/>
            <person name="Perotto S."/>
            <person name="Peter M."/>
            <person name="Riley R."/>
            <person name="Sitrit Y."/>
            <person name="Stielow B."/>
            <person name="Szollosi G."/>
            <person name="Zifcakova L."/>
            <person name="Stursova M."/>
            <person name="Spatafora J.W."/>
            <person name="Tedersoo L."/>
            <person name="Vaario L.-M."/>
            <person name="Yamada A."/>
            <person name="Yan M."/>
            <person name="Wang P."/>
            <person name="Xu J."/>
            <person name="Bruns T."/>
            <person name="Baldrian P."/>
            <person name="Vilgalys R."/>
            <person name="Henrissat B."/>
            <person name="Grigoriev I.V."/>
            <person name="Hibbett D."/>
            <person name="Nagy L.G."/>
            <person name="Martin F.M."/>
        </authorList>
    </citation>
    <scope>NUCLEOTIDE SEQUENCE</scope>
    <source>
        <strain evidence="2">BED1</strain>
    </source>
</reference>
<dbReference type="AlphaFoldDB" id="A0AAD4C637"/>
<dbReference type="Proteomes" id="UP001194468">
    <property type="component" value="Unassembled WGS sequence"/>
</dbReference>
<protein>
    <submittedName>
        <fullName evidence="2">Uncharacterized protein</fullName>
    </submittedName>
</protein>
<name>A0AAD4C637_BOLED</name>
<feature type="region of interest" description="Disordered" evidence="1">
    <location>
        <begin position="1"/>
        <end position="37"/>
    </location>
</feature>
<proteinExistence type="predicted"/>
<dbReference type="EMBL" id="WHUW01000003">
    <property type="protein sequence ID" value="KAF8448925.1"/>
    <property type="molecule type" value="Genomic_DNA"/>
</dbReference>
<reference evidence="2" key="2">
    <citation type="journal article" date="2020" name="Nat. Commun.">
        <title>Large-scale genome sequencing of mycorrhizal fungi provides insights into the early evolution of symbiotic traits.</title>
        <authorList>
            <person name="Miyauchi S."/>
            <person name="Kiss E."/>
            <person name="Kuo A."/>
            <person name="Drula E."/>
            <person name="Kohler A."/>
            <person name="Sanchez-Garcia M."/>
            <person name="Morin E."/>
            <person name="Andreopoulos B."/>
            <person name="Barry K.W."/>
            <person name="Bonito G."/>
            <person name="Buee M."/>
            <person name="Carver A."/>
            <person name="Chen C."/>
            <person name="Cichocki N."/>
            <person name="Clum A."/>
            <person name="Culley D."/>
            <person name="Crous P.W."/>
            <person name="Fauchery L."/>
            <person name="Girlanda M."/>
            <person name="Hayes R.D."/>
            <person name="Keri Z."/>
            <person name="LaButti K."/>
            <person name="Lipzen A."/>
            <person name="Lombard V."/>
            <person name="Magnuson J."/>
            <person name="Maillard F."/>
            <person name="Murat C."/>
            <person name="Nolan M."/>
            <person name="Ohm R.A."/>
            <person name="Pangilinan J."/>
            <person name="Pereira M.F."/>
            <person name="Perotto S."/>
            <person name="Peter M."/>
            <person name="Pfister S."/>
            <person name="Riley R."/>
            <person name="Sitrit Y."/>
            <person name="Stielow J.B."/>
            <person name="Szollosi G."/>
            <person name="Zifcakova L."/>
            <person name="Stursova M."/>
            <person name="Spatafora J.W."/>
            <person name="Tedersoo L."/>
            <person name="Vaario L.M."/>
            <person name="Yamada A."/>
            <person name="Yan M."/>
            <person name="Wang P."/>
            <person name="Xu J."/>
            <person name="Bruns T."/>
            <person name="Baldrian P."/>
            <person name="Vilgalys R."/>
            <person name="Dunand C."/>
            <person name="Henrissat B."/>
            <person name="Grigoriev I.V."/>
            <person name="Hibbett D."/>
            <person name="Nagy L.G."/>
            <person name="Martin F.M."/>
        </authorList>
    </citation>
    <scope>NUCLEOTIDE SEQUENCE</scope>
    <source>
        <strain evidence="2">BED1</strain>
    </source>
</reference>
<keyword evidence="3" id="KW-1185">Reference proteome</keyword>
<comment type="caution">
    <text evidence="2">The sequence shown here is derived from an EMBL/GenBank/DDBJ whole genome shotgun (WGS) entry which is preliminary data.</text>
</comment>
<evidence type="ECO:0000256" key="1">
    <source>
        <dbReference type="SAM" id="MobiDB-lite"/>
    </source>
</evidence>
<evidence type="ECO:0000313" key="3">
    <source>
        <dbReference type="Proteomes" id="UP001194468"/>
    </source>
</evidence>
<accession>A0AAD4C637</accession>
<organism evidence="2 3">
    <name type="scientific">Boletus edulis BED1</name>
    <dbReference type="NCBI Taxonomy" id="1328754"/>
    <lineage>
        <taxon>Eukaryota</taxon>
        <taxon>Fungi</taxon>
        <taxon>Dikarya</taxon>
        <taxon>Basidiomycota</taxon>
        <taxon>Agaricomycotina</taxon>
        <taxon>Agaricomycetes</taxon>
        <taxon>Agaricomycetidae</taxon>
        <taxon>Boletales</taxon>
        <taxon>Boletineae</taxon>
        <taxon>Boletaceae</taxon>
        <taxon>Boletoideae</taxon>
        <taxon>Boletus</taxon>
    </lineage>
</organism>
<evidence type="ECO:0000313" key="2">
    <source>
        <dbReference type="EMBL" id="KAF8448925.1"/>
    </source>
</evidence>
<sequence length="118" mass="13074">MIRIRTGASIGKASHQFSSRTYTHTPPSTPATTPTIVSSVLSPDNIRRNGVEERCRAVPYTWGSTDSALSGVHHSAATTRFDLGRMDNSQIWGITVTCTSPFRIFQPQSYTIMTRQEQ</sequence>